<proteinExistence type="predicted"/>
<dbReference type="AlphaFoldDB" id="D1NWL5"/>
<sequence>MRTLAIDFSIVQIAASYGSDQANLVKYETARDVSACRIPTMSITQAIRHVAAIICSIAHKMDGC</sequence>
<accession>D1NWL5</accession>
<dbReference type="EMBL" id="ABXB03000005">
    <property type="protein sequence ID" value="EFA22174.1"/>
    <property type="molecule type" value="Genomic_DNA"/>
</dbReference>
<evidence type="ECO:0000313" key="2">
    <source>
        <dbReference type="Proteomes" id="UP000003656"/>
    </source>
</evidence>
<organism evidence="1 2">
    <name type="scientific">Bifidobacterium gallicum DSM 20093 = LMG 11596</name>
    <dbReference type="NCBI Taxonomy" id="561180"/>
    <lineage>
        <taxon>Bacteria</taxon>
        <taxon>Bacillati</taxon>
        <taxon>Actinomycetota</taxon>
        <taxon>Actinomycetes</taxon>
        <taxon>Bifidobacteriales</taxon>
        <taxon>Bifidobacteriaceae</taxon>
        <taxon>Bifidobacterium</taxon>
    </lineage>
</organism>
<comment type="caution">
    <text evidence="1">The sequence shown here is derived from an EMBL/GenBank/DDBJ whole genome shotgun (WGS) entry which is preliminary data.</text>
</comment>
<reference evidence="1 2" key="1">
    <citation type="submission" date="2009-11" db="EMBL/GenBank/DDBJ databases">
        <authorList>
            <person name="Weinstock G."/>
            <person name="Sodergren E."/>
            <person name="Clifton S."/>
            <person name="Fulton L."/>
            <person name="Fulton B."/>
            <person name="Courtney L."/>
            <person name="Fronick C."/>
            <person name="Harrison M."/>
            <person name="Strong C."/>
            <person name="Farmer C."/>
            <person name="Delahaunty K."/>
            <person name="Markovic C."/>
            <person name="Hall O."/>
            <person name="Minx P."/>
            <person name="Tomlinson C."/>
            <person name="Mitreva M."/>
            <person name="Nelson J."/>
            <person name="Hou S."/>
            <person name="Wollam A."/>
            <person name="Pepin K.H."/>
            <person name="Johnson M."/>
            <person name="Bhonagiri V."/>
            <person name="Nash W.E."/>
            <person name="Warren W."/>
            <person name="Chinwalla A."/>
            <person name="Mardis E.R."/>
            <person name="Wilson R.K."/>
        </authorList>
    </citation>
    <scope>NUCLEOTIDE SEQUENCE [LARGE SCALE GENOMIC DNA]</scope>
    <source>
        <strain evidence="1 2">DSM 20093</strain>
    </source>
</reference>
<protein>
    <submittedName>
        <fullName evidence="1">Uncharacterized protein</fullName>
    </submittedName>
</protein>
<dbReference type="Proteomes" id="UP000003656">
    <property type="component" value="Unassembled WGS sequence"/>
</dbReference>
<evidence type="ECO:0000313" key="1">
    <source>
        <dbReference type="EMBL" id="EFA22174.1"/>
    </source>
</evidence>
<name>D1NWL5_9BIFI</name>
<gene>
    <name evidence="1" type="ORF">BIFGAL_04269</name>
</gene>